<dbReference type="InterPro" id="IPR027056">
    <property type="entry name" value="Gluconate_2DH_su3"/>
</dbReference>
<evidence type="ECO:0000313" key="3">
    <source>
        <dbReference type="Proteomes" id="UP000282837"/>
    </source>
</evidence>
<keyword evidence="3" id="KW-1185">Reference proteome</keyword>
<organism evidence="2 3">
    <name type="scientific">Novosphingobium umbonatum</name>
    <dbReference type="NCBI Taxonomy" id="1908524"/>
    <lineage>
        <taxon>Bacteria</taxon>
        <taxon>Pseudomonadati</taxon>
        <taxon>Pseudomonadota</taxon>
        <taxon>Alphaproteobacteria</taxon>
        <taxon>Sphingomonadales</taxon>
        <taxon>Sphingomonadaceae</taxon>
        <taxon>Novosphingobium</taxon>
    </lineage>
</organism>
<feature type="chain" id="PRO_5018708213" evidence="1">
    <location>
        <begin position="29"/>
        <end position="203"/>
    </location>
</feature>
<proteinExistence type="predicted"/>
<dbReference type="AlphaFoldDB" id="A0A3S2VAP1"/>
<reference evidence="2 3" key="1">
    <citation type="submission" date="2019-01" db="EMBL/GenBank/DDBJ databases">
        <authorList>
            <person name="Chen W.-M."/>
        </authorList>
    </citation>
    <scope>NUCLEOTIDE SEQUENCE [LARGE SCALE GENOMIC DNA]</scope>
    <source>
        <strain evidence="2 3">FSY-9</strain>
    </source>
</reference>
<dbReference type="InterPro" id="IPR006311">
    <property type="entry name" value="TAT_signal"/>
</dbReference>
<accession>A0A3S2VAP1</accession>
<feature type="signal peptide" evidence="1">
    <location>
        <begin position="1"/>
        <end position="28"/>
    </location>
</feature>
<dbReference type="OrthoDB" id="6385145at2"/>
<protein>
    <submittedName>
        <fullName evidence="2">Gluconate 2-dehydrogenase subunit 3 family protein</fullName>
    </submittedName>
</protein>
<evidence type="ECO:0000256" key="1">
    <source>
        <dbReference type="SAM" id="SignalP"/>
    </source>
</evidence>
<dbReference type="PROSITE" id="PS51318">
    <property type="entry name" value="TAT"/>
    <property type="match status" value="1"/>
</dbReference>
<comment type="caution">
    <text evidence="2">The sequence shown here is derived from an EMBL/GenBank/DDBJ whole genome shotgun (WGS) entry which is preliminary data.</text>
</comment>
<dbReference type="EMBL" id="SACO01000001">
    <property type="protein sequence ID" value="RVU07946.1"/>
    <property type="molecule type" value="Genomic_DNA"/>
</dbReference>
<evidence type="ECO:0000313" key="2">
    <source>
        <dbReference type="EMBL" id="RVU07946.1"/>
    </source>
</evidence>
<keyword evidence="1" id="KW-0732">Signal</keyword>
<sequence>MSDYRLARRDFVAGLALFAAAAPSLAQAAQTSHKQATSPRHLLLREVSQLVIPRSTTPGAGEVGVGAFVLLGLAHGLAGSHGALPKTLPEGVAAHVGADGRLDYVGWLKAALDQAAGAPFMAQPPARRHAVLAALDAQAFDPKAGWHPWKAIKKLILTGYYTSEVGGSKELNYVHVPGRFDPDLPLKPSDRAYSSDWTGVDFG</sequence>
<gene>
    <name evidence="2" type="ORF">EOE18_00255</name>
</gene>
<dbReference type="Proteomes" id="UP000282837">
    <property type="component" value="Unassembled WGS sequence"/>
</dbReference>
<dbReference type="Pfam" id="PF13618">
    <property type="entry name" value="Gluconate_2-dh3"/>
    <property type="match status" value="1"/>
</dbReference>
<name>A0A3S2VAP1_9SPHN</name>